<dbReference type="GO" id="GO:0043842">
    <property type="term" value="F:Kdo transferase activity"/>
    <property type="evidence" value="ECO:0007669"/>
    <property type="project" value="UniProtKB-EC"/>
</dbReference>
<dbReference type="GO" id="GO:0009245">
    <property type="term" value="P:lipid A biosynthetic process"/>
    <property type="evidence" value="ECO:0007669"/>
    <property type="project" value="TreeGrafter"/>
</dbReference>
<keyword evidence="2" id="KW-0812">Transmembrane</keyword>
<dbReference type="NCBIfam" id="NF004388">
    <property type="entry name" value="PRK05749.1-4"/>
    <property type="match status" value="1"/>
</dbReference>
<evidence type="ECO:0000313" key="4">
    <source>
        <dbReference type="EMBL" id="OIQ99135.1"/>
    </source>
</evidence>
<dbReference type="FunFam" id="3.40.50.11720:FF:000001">
    <property type="entry name" value="3-deoxy-D-manno-octulosonic acid transferase"/>
    <property type="match status" value="1"/>
</dbReference>
<feature type="domain" description="3-deoxy-D-manno-octulosonic-acid transferase N-terminal" evidence="3">
    <location>
        <begin position="39"/>
        <end position="215"/>
    </location>
</feature>
<dbReference type="SUPFAM" id="SSF53756">
    <property type="entry name" value="UDP-Glycosyltransferase/glycogen phosphorylase"/>
    <property type="match status" value="1"/>
</dbReference>
<dbReference type="Gene3D" id="3.40.50.11720">
    <property type="entry name" value="3-Deoxy-D-manno-octulosonic-acid transferase, N-terminal domain"/>
    <property type="match status" value="1"/>
</dbReference>
<evidence type="ECO:0000256" key="2">
    <source>
        <dbReference type="SAM" id="Phobius"/>
    </source>
</evidence>
<dbReference type="EMBL" id="MLJW01000110">
    <property type="protein sequence ID" value="OIQ99135.1"/>
    <property type="molecule type" value="Genomic_DNA"/>
</dbReference>
<name>A0A1J5S4U3_9ZZZZ</name>
<gene>
    <name evidence="4" type="primary">waaA_9</name>
    <name evidence="4" type="ORF">GALL_188720</name>
</gene>
<comment type="caution">
    <text evidence="4">The sequence shown here is derived from an EMBL/GenBank/DDBJ whole genome shotgun (WGS) entry which is preliminary data.</text>
</comment>
<dbReference type="AlphaFoldDB" id="A0A1J5S4U3"/>
<dbReference type="InterPro" id="IPR038107">
    <property type="entry name" value="Glycos_transf_N_sf"/>
</dbReference>
<keyword evidence="2" id="KW-0472">Membrane</keyword>
<keyword evidence="4" id="KW-0328">Glycosyltransferase</keyword>
<dbReference type="EC" id="2.4.99.12" evidence="4"/>
<dbReference type="InterPro" id="IPR007507">
    <property type="entry name" value="Glycos_transf_N"/>
</dbReference>
<accession>A0A1J5S4U3</accession>
<keyword evidence="1 4" id="KW-0808">Transferase</keyword>
<dbReference type="InterPro" id="IPR039901">
    <property type="entry name" value="Kdotransferase"/>
</dbReference>
<keyword evidence="2" id="KW-1133">Transmembrane helix</keyword>
<dbReference type="EC" id="2.4.99.13" evidence="4"/>
<dbReference type="PANTHER" id="PTHR42755:SF1">
    <property type="entry name" value="3-DEOXY-D-MANNO-OCTULOSONIC ACID TRANSFERASE, MITOCHONDRIAL-RELATED"/>
    <property type="match status" value="1"/>
</dbReference>
<sequence length="426" mass="46837">MCENSDMTRNVYTFLLYLLLPFTVLKLLWRARRQPEYLQHWRERYGFYATPLQQPVIWLHCVSVGETRAAEPLVKALLQRYPKHQLLLTHTTPTGRATSEQLFGNTVQRVYLPYDVPFAVSRFLKHFKPVIGVLMETELWFNLIAGCKQQSIPVLLVNARLSEKSARGYAKLGALAKEGLLSLSAIAAQTEKDAARLQNIGANNITVAGNLKFDVTPPDTAAELGALLRSKLGKHRPVFLAASTRDGEEAMILDAIAATQVPDLLTIIVPRHPQRFDEVETLLKKRGVSFVRRSSLAEGVALPSDIAYVLGDSMGEMFTYYAACDVAFIGGSLLALGGQNLIEACAMGKPVLIGPHTFNFAQATEQAISAEAALRVQNSADLALSIQMLFTDASKRQHMASAALHFSGNSRGATLRTLVLLAAYIN</sequence>
<dbReference type="GO" id="GO:0005886">
    <property type="term" value="C:plasma membrane"/>
    <property type="evidence" value="ECO:0007669"/>
    <property type="project" value="TreeGrafter"/>
</dbReference>
<dbReference type="Gene3D" id="3.40.50.2000">
    <property type="entry name" value="Glycogen Phosphorylase B"/>
    <property type="match status" value="1"/>
</dbReference>
<dbReference type="PANTHER" id="PTHR42755">
    <property type="entry name" value="3-DEOXY-MANNO-OCTULOSONATE CYTIDYLYLTRANSFERASE"/>
    <property type="match status" value="1"/>
</dbReference>
<dbReference type="NCBIfam" id="NF004386">
    <property type="entry name" value="PRK05749.1-2"/>
    <property type="match status" value="1"/>
</dbReference>
<evidence type="ECO:0000259" key="3">
    <source>
        <dbReference type="Pfam" id="PF04413"/>
    </source>
</evidence>
<protein>
    <submittedName>
        <fullName evidence="4">3-deoxy-D-manno-octulosonic acid transferase</fullName>
        <ecNumber evidence="4">2.4.99.12</ecNumber>
        <ecNumber evidence="4">2.4.99.13</ecNumber>
    </submittedName>
</protein>
<dbReference type="Pfam" id="PF04413">
    <property type="entry name" value="Glycos_transf_N"/>
    <property type="match status" value="1"/>
</dbReference>
<feature type="transmembrane region" description="Helical" evidence="2">
    <location>
        <begin position="12"/>
        <end position="29"/>
    </location>
</feature>
<reference evidence="4" key="1">
    <citation type="submission" date="2016-10" db="EMBL/GenBank/DDBJ databases">
        <title>Sequence of Gallionella enrichment culture.</title>
        <authorList>
            <person name="Poehlein A."/>
            <person name="Muehling M."/>
            <person name="Daniel R."/>
        </authorList>
    </citation>
    <scope>NUCLEOTIDE SEQUENCE</scope>
</reference>
<evidence type="ECO:0000256" key="1">
    <source>
        <dbReference type="ARBA" id="ARBA00022679"/>
    </source>
</evidence>
<proteinExistence type="predicted"/>
<organism evidence="4">
    <name type="scientific">mine drainage metagenome</name>
    <dbReference type="NCBI Taxonomy" id="410659"/>
    <lineage>
        <taxon>unclassified sequences</taxon>
        <taxon>metagenomes</taxon>
        <taxon>ecological metagenomes</taxon>
    </lineage>
</organism>